<proteinExistence type="inferred from homology"/>
<dbReference type="InterPro" id="IPR036388">
    <property type="entry name" value="WH-like_DNA-bd_sf"/>
</dbReference>
<evidence type="ECO:0000313" key="5">
    <source>
        <dbReference type="Proteomes" id="UP000800035"/>
    </source>
</evidence>
<evidence type="ECO:0000256" key="1">
    <source>
        <dbReference type="ARBA" id="ARBA00025771"/>
    </source>
</evidence>
<organism evidence="4 5">
    <name type="scientific">Byssothecium circinans</name>
    <dbReference type="NCBI Taxonomy" id="147558"/>
    <lineage>
        <taxon>Eukaryota</taxon>
        <taxon>Fungi</taxon>
        <taxon>Dikarya</taxon>
        <taxon>Ascomycota</taxon>
        <taxon>Pezizomycotina</taxon>
        <taxon>Dothideomycetes</taxon>
        <taxon>Pleosporomycetidae</taxon>
        <taxon>Pleosporales</taxon>
        <taxon>Massarineae</taxon>
        <taxon>Massarinaceae</taxon>
        <taxon>Byssothecium</taxon>
    </lineage>
</organism>
<dbReference type="GO" id="GO:0003723">
    <property type="term" value="F:RNA binding"/>
    <property type="evidence" value="ECO:0007669"/>
    <property type="project" value="InterPro"/>
</dbReference>
<sequence>MQAAIEDFYAAYTKPECASLVAKFLSPEPPSHDALRLYDFVRATNEVRVTGDVQYAVESRMRKLMAPDEMRGWIDIISCYWRAVDRIVKAEEAQNQGKLSERQALDVYDAWKDLTSSFMKHISNGALPFWAIFTLCLTANHLRTFAINADVQLAKVRPAGVSASFQDDIVSPAPRSEKLEEAARMFNRIFALCLGDRNPDTSQSRKWGVYCVANLLFKTYFKLKTISLSKNLVKSIDAQSDLPYFDLYPITHRVTYLYYVGVISFLQEDYAKAEVCLTHAWNLCYVHSEKNKELIMTYLIPCRLITQSTVPTPQLLNQSPRLNRLFGNLVRSIRKGDLSGFDKALAAGEPEFVKRRIFLTLERSRDIALRNLFRKVFLAAGYEDLKEGQTEKDRIRKSRIPLAHFAAALRMSTAGAGSGQVVDDDEVECLLANTIYKNHMKGYISREHAMVVLNKKGAFPGTGV</sequence>
<dbReference type="Pfam" id="PF01399">
    <property type="entry name" value="PCI"/>
    <property type="match status" value="1"/>
</dbReference>
<accession>A0A6A5TRY7</accession>
<dbReference type="FunFam" id="1.10.10.10:FF:000366">
    <property type="entry name" value="COP9 signalosome complex subunit"/>
    <property type="match status" value="1"/>
</dbReference>
<dbReference type="SMART" id="SM00753">
    <property type="entry name" value="PAM"/>
    <property type="match status" value="1"/>
</dbReference>
<dbReference type="EMBL" id="ML976995">
    <property type="protein sequence ID" value="KAF1955425.1"/>
    <property type="molecule type" value="Genomic_DNA"/>
</dbReference>
<dbReference type="PROSITE" id="PS50250">
    <property type="entry name" value="PCI"/>
    <property type="match status" value="1"/>
</dbReference>
<dbReference type="PANTHER" id="PTHR12732:SF0">
    <property type="entry name" value="PCI DOMAIN-CONTAINING PROTEIN 2"/>
    <property type="match status" value="1"/>
</dbReference>
<dbReference type="InterPro" id="IPR045114">
    <property type="entry name" value="Csn12-like"/>
</dbReference>
<dbReference type="Gene3D" id="1.10.10.10">
    <property type="entry name" value="Winged helix-like DNA-binding domain superfamily/Winged helix DNA-binding domain"/>
    <property type="match status" value="1"/>
</dbReference>
<dbReference type="AlphaFoldDB" id="A0A6A5TRY7"/>
<dbReference type="Proteomes" id="UP000800035">
    <property type="component" value="Unassembled WGS sequence"/>
</dbReference>
<evidence type="ECO:0000259" key="3">
    <source>
        <dbReference type="PROSITE" id="PS50250"/>
    </source>
</evidence>
<comment type="similarity">
    <text evidence="1">Belongs to the CSN12 family.</text>
</comment>
<dbReference type="PANTHER" id="PTHR12732">
    <property type="entry name" value="UNCHARACTERIZED PROTEASOME COMPONENT REGION PCI-CONTAINING"/>
    <property type="match status" value="1"/>
</dbReference>
<keyword evidence="5" id="KW-1185">Reference proteome</keyword>
<gene>
    <name evidence="4" type="ORF">CC80DRAFT_526385</name>
</gene>
<feature type="domain" description="PCI" evidence="3">
    <location>
        <begin position="254"/>
        <end position="458"/>
    </location>
</feature>
<evidence type="ECO:0000313" key="4">
    <source>
        <dbReference type="EMBL" id="KAF1955425.1"/>
    </source>
</evidence>
<name>A0A6A5TRY7_9PLEO</name>
<evidence type="ECO:0000256" key="2">
    <source>
        <dbReference type="ARBA" id="ARBA00073854"/>
    </source>
</evidence>
<protein>
    <recommendedName>
        <fullName evidence="2">Protein CSN12 homolog</fullName>
    </recommendedName>
</protein>
<dbReference type="InterPro" id="IPR000717">
    <property type="entry name" value="PCI_dom"/>
</dbReference>
<dbReference type="GO" id="GO:0003690">
    <property type="term" value="F:double-stranded DNA binding"/>
    <property type="evidence" value="ECO:0007669"/>
    <property type="project" value="InterPro"/>
</dbReference>
<reference evidence="4" key="1">
    <citation type="journal article" date="2020" name="Stud. Mycol.">
        <title>101 Dothideomycetes genomes: a test case for predicting lifestyles and emergence of pathogens.</title>
        <authorList>
            <person name="Haridas S."/>
            <person name="Albert R."/>
            <person name="Binder M."/>
            <person name="Bloem J."/>
            <person name="Labutti K."/>
            <person name="Salamov A."/>
            <person name="Andreopoulos B."/>
            <person name="Baker S."/>
            <person name="Barry K."/>
            <person name="Bills G."/>
            <person name="Bluhm B."/>
            <person name="Cannon C."/>
            <person name="Castanera R."/>
            <person name="Culley D."/>
            <person name="Daum C."/>
            <person name="Ezra D."/>
            <person name="Gonzalez J."/>
            <person name="Henrissat B."/>
            <person name="Kuo A."/>
            <person name="Liang C."/>
            <person name="Lipzen A."/>
            <person name="Lutzoni F."/>
            <person name="Magnuson J."/>
            <person name="Mondo S."/>
            <person name="Nolan M."/>
            <person name="Ohm R."/>
            <person name="Pangilinan J."/>
            <person name="Park H.-J."/>
            <person name="Ramirez L."/>
            <person name="Alfaro M."/>
            <person name="Sun H."/>
            <person name="Tritt A."/>
            <person name="Yoshinaga Y."/>
            <person name="Zwiers L.-H."/>
            <person name="Turgeon B."/>
            <person name="Goodwin S."/>
            <person name="Spatafora J."/>
            <person name="Crous P."/>
            <person name="Grigoriev I."/>
        </authorList>
    </citation>
    <scope>NUCLEOTIDE SEQUENCE</scope>
    <source>
        <strain evidence="4">CBS 675.92</strain>
    </source>
</reference>
<dbReference type="OrthoDB" id="10252687at2759"/>